<dbReference type="CDD" id="cd11386">
    <property type="entry name" value="MCP_signal"/>
    <property type="match status" value="1"/>
</dbReference>
<evidence type="ECO:0000256" key="2">
    <source>
        <dbReference type="ARBA" id="ARBA00022500"/>
    </source>
</evidence>
<dbReference type="PANTHER" id="PTHR43531">
    <property type="entry name" value="PROTEIN ICFG"/>
    <property type="match status" value="1"/>
</dbReference>
<organism evidence="8 9">
    <name type="scientific">Sphingomonas yabuuchiae</name>
    <dbReference type="NCBI Taxonomy" id="172044"/>
    <lineage>
        <taxon>Bacteria</taxon>
        <taxon>Pseudomonadati</taxon>
        <taxon>Pseudomonadota</taxon>
        <taxon>Alphaproteobacteria</taxon>
        <taxon>Sphingomonadales</taxon>
        <taxon>Sphingomonadaceae</taxon>
        <taxon>Sphingomonas</taxon>
    </lineage>
</organism>
<feature type="domain" description="Methyl-accepting transducer" evidence="6">
    <location>
        <begin position="323"/>
        <end position="552"/>
    </location>
</feature>
<dbReference type="Proteomes" id="UP000704529">
    <property type="component" value="Unassembled WGS sequence"/>
</dbReference>
<keyword evidence="2" id="KW-0145">Chemotaxis</keyword>
<dbReference type="Gene3D" id="1.10.287.950">
    <property type="entry name" value="Methyl-accepting chemotaxis protein"/>
    <property type="match status" value="1"/>
</dbReference>
<dbReference type="FunFam" id="1.10.287.950:FF:000001">
    <property type="entry name" value="Methyl-accepting chemotaxis sensory transducer"/>
    <property type="match status" value="1"/>
</dbReference>
<sequence>MKNLKISGKLFVAFGILATALVVTMVLSIMSQQHLNSVAENLGRVRRDKLVAISQINTATSDYRVSEATVVLSTEPDQIDAAYRDLQERSQMIAKSEAFLDRALSSPKAIEQFRSFRDHWGQFEQQSRKTIDLGRQNLNTEALASFRASKRMYDTANKDASIMTDIQVALMDKEMNEANQDYIWSRNASIAISVLVLALTAYLLMTLIRGIANPLAAMTAAMRRLAAGDLNTRLEVEPRRDEVGQLADAMVSFRDQLVGAERAKAEQTSLIVSSIGSGLDALAQGDLTKRIEADLTGPFAKLKQDFNNAMDSVSATLTAVNASAQGITNGAADIREASDDLSHRTEQQAASLEETAAAMHEITETVRETAENAKRANQAVTETRTDADQSTDVVRKAVEAMHGIERSSHEISEIIAVIDGIAFQTNLLALNAGVEAARAGDAGKGFAVVASEVRALAQRSADAAKDVKERITASTQQVDTGVQLVAQAGNALTRITGRIGEINALVSDIASAAAQQATGLQQVNTAVAEMDGVTQQNAAMVEQATAAARSLSEETGHMTREVGRFRLIDGGMVARAPAPVVHHSPVHQLQARVAQATPRIAAAPRVARASSAAAAVVVDDGDWSEF</sequence>
<accession>A0AA41DFQ4</accession>
<gene>
    <name evidence="8" type="ORF">JYA60_17500</name>
</gene>
<dbReference type="CDD" id="cd06225">
    <property type="entry name" value="HAMP"/>
    <property type="match status" value="1"/>
</dbReference>
<dbReference type="Pfam" id="PF00672">
    <property type="entry name" value="HAMP"/>
    <property type="match status" value="1"/>
</dbReference>
<evidence type="ECO:0000313" key="9">
    <source>
        <dbReference type="Proteomes" id="UP000704529"/>
    </source>
</evidence>
<dbReference type="SUPFAM" id="SSF158472">
    <property type="entry name" value="HAMP domain-like"/>
    <property type="match status" value="1"/>
</dbReference>
<evidence type="ECO:0000259" key="7">
    <source>
        <dbReference type="PROSITE" id="PS50885"/>
    </source>
</evidence>
<dbReference type="Gene3D" id="6.10.340.10">
    <property type="match status" value="1"/>
</dbReference>
<dbReference type="GO" id="GO:0007165">
    <property type="term" value="P:signal transduction"/>
    <property type="evidence" value="ECO:0007669"/>
    <property type="project" value="UniProtKB-KW"/>
</dbReference>
<comment type="subcellular location">
    <subcellularLocation>
        <location evidence="1">Membrane</location>
    </subcellularLocation>
</comment>
<keyword evidence="4" id="KW-0807">Transducer</keyword>
<dbReference type="PANTHER" id="PTHR43531:SF11">
    <property type="entry name" value="METHYL-ACCEPTING CHEMOTAXIS PROTEIN 3"/>
    <property type="match status" value="1"/>
</dbReference>
<dbReference type="PROSITE" id="PS50111">
    <property type="entry name" value="CHEMOTAXIS_TRANSDUC_2"/>
    <property type="match status" value="1"/>
</dbReference>
<keyword evidence="5" id="KW-0472">Membrane</keyword>
<feature type="domain" description="HAMP" evidence="7">
    <location>
        <begin position="209"/>
        <end position="262"/>
    </location>
</feature>
<dbReference type="GO" id="GO:0004888">
    <property type="term" value="F:transmembrane signaling receptor activity"/>
    <property type="evidence" value="ECO:0007669"/>
    <property type="project" value="TreeGrafter"/>
</dbReference>
<comment type="similarity">
    <text evidence="3">Belongs to the methyl-accepting chemotaxis (MCP) protein family.</text>
</comment>
<evidence type="ECO:0000256" key="4">
    <source>
        <dbReference type="PROSITE-ProRule" id="PRU00284"/>
    </source>
</evidence>
<dbReference type="InterPro" id="IPR024478">
    <property type="entry name" value="HlyB_4HB_MCP"/>
</dbReference>
<evidence type="ECO:0000256" key="3">
    <source>
        <dbReference type="ARBA" id="ARBA00029447"/>
    </source>
</evidence>
<evidence type="ECO:0000256" key="1">
    <source>
        <dbReference type="ARBA" id="ARBA00004370"/>
    </source>
</evidence>
<dbReference type="SMART" id="SM00283">
    <property type="entry name" value="MA"/>
    <property type="match status" value="1"/>
</dbReference>
<dbReference type="AlphaFoldDB" id="A0AA41DFQ4"/>
<dbReference type="Pfam" id="PF12729">
    <property type="entry name" value="4HB_MCP_1"/>
    <property type="match status" value="1"/>
</dbReference>
<dbReference type="GO" id="GO:0005886">
    <property type="term" value="C:plasma membrane"/>
    <property type="evidence" value="ECO:0007669"/>
    <property type="project" value="TreeGrafter"/>
</dbReference>
<evidence type="ECO:0000313" key="8">
    <source>
        <dbReference type="EMBL" id="MBN3560022.1"/>
    </source>
</evidence>
<name>A0AA41DFQ4_9SPHN</name>
<dbReference type="SMART" id="SM00304">
    <property type="entry name" value="HAMP"/>
    <property type="match status" value="2"/>
</dbReference>
<feature type="transmembrane region" description="Helical" evidence="5">
    <location>
        <begin position="188"/>
        <end position="208"/>
    </location>
</feature>
<dbReference type="GO" id="GO:0006935">
    <property type="term" value="P:chemotaxis"/>
    <property type="evidence" value="ECO:0007669"/>
    <property type="project" value="UniProtKB-KW"/>
</dbReference>
<dbReference type="InterPro" id="IPR004089">
    <property type="entry name" value="MCPsignal_dom"/>
</dbReference>
<dbReference type="InterPro" id="IPR051310">
    <property type="entry name" value="MCP_chemotaxis"/>
</dbReference>
<dbReference type="SUPFAM" id="SSF58104">
    <property type="entry name" value="Methyl-accepting chemotaxis protein (MCP) signaling domain"/>
    <property type="match status" value="1"/>
</dbReference>
<comment type="caution">
    <text evidence="8">The sequence shown here is derived from an EMBL/GenBank/DDBJ whole genome shotgun (WGS) entry which is preliminary data.</text>
</comment>
<reference evidence="8" key="1">
    <citation type="submission" date="2021-01" db="EMBL/GenBank/DDBJ databases">
        <title>Genome Sequencing of Type Strains.</title>
        <authorList>
            <person name="Lemaire J.F."/>
            <person name="Inderbitzin P."/>
            <person name="Collins S.B."/>
            <person name="Wespe N."/>
            <person name="Knight-Connoni V."/>
        </authorList>
    </citation>
    <scope>NUCLEOTIDE SEQUENCE</scope>
    <source>
        <strain evidence="8">DSM 14562</strain>
    </source>
</reference>
<proteinExistence type="inferred from homology"/>
<dbReference type="PROSITE" id="PS50885">
    <property type="entry name" value="HAMP"/>
    <property type="match status" value="2"/>
</dbReference>
<dbReference type="InterPro" id="IPR003660">
    <property type="entry name" value="HAMP_dom"/>
</dbReference>
<keyword evidence="5" id="KW-1133">Transmembrane helix</keyword>
<evidence type="ECO:0000256" key="5">
    <source>
        <dbReference type="SAM" id="Phobius"/>
    </source>
</evidence>
<dbReference type="EMBL" id="JAFHKU010000133">
    <property type="protein sequence ID" value="MBN3560022.1"/>
    <property type="molecule type" value="Genomic_DNA"/>
</dbReference>
<protein>
    <submittedName>
        <fullName evidence="8">MCP four helix bundle domain-containing protein</fullName>
    </submittedName>
</protein>
<dbReference type="Pfam" id="PF00015">
    <property type="entry name" value="MCPsignal"/>
    <property type="match status" value="1"/>
</dbReference>
<evidence type="ECO:0000259" key="6">
    <source>
        <dbReference type="PROSITE" id="PS50111"/>
    </source>
</evidence>
<feature type="domain" description="HAMP" evidence="7">
    <location>
        <begin position="272"/>
        <end position="318"/>
    </location>
</feature>
<keyword evidence="5" id="KW-0812">Transmembrane</keyword>